<gene>
    <name evidence="2" type="ORF">P8A19_18110</name>
</gene>
<dbReference type="RefSeq" id="WP_219571726.1">
    <property type="nucleotide sequence ID" value="NZ_CP120988.1"/>
</dbReference>
<evidence type="ECO:0000256" key="1">
    <source>
        <dbReference type="SAM" id="MobiDB-lite"/>
    </source>
</evidence>
<evidence type="ECO:0008006" key="4">
    <source>
        <dbReference type="Google" id="ProtNLM"/>
    </source>
</evidence>
<accession>A0ABY9IPP9</accession>
<protein>
    <recommendedName>
        <fullName evidence="4">Segregation/condensation protein A</fullName>
    </recommendedName>
</protein>
<proteinExistence type="predicted"/>
<sequence>MANDPETGSDEGEDAALAALVPEFSFRRTYRPTDGMAEPDEVPQGPSGTAMGEAGEPEAP</sequence>
<feature type="region of interest" description="Disordered" evidence="1">
    <location>
        <begin position="26"/>
        <end position="60"/>
    </location>
</feature>
<keyword evidence="3" id="KW-1185">Reference proteome</keyword>
<dbReference type="EMBL" id="CP120988">
    <property type="protein sequence ID" value="WLQ57246.1"/>
    <property type="molecule type" value="Genomic_DNA"/>
</dbReference>
<evidence type="ECO:0000313" key="2">
    <source>
        <dbReference type="EMBL" id="WLQ57246.1"/>
    </source>
</evidence>
<reference evidence="2 3" key="1">
    <citation type="submission" date="2023-03" db="EMBL/GenBank/DDBJ databases">
        <title>Isolation and description of six Streptomyces strains from soil environments, able to metabolize different microbial glucans.</title>
        <authorList>
            <person name="Widen T."/>
            <person name="Larsbrink J."/>
        </authorList>
    </citation>
    <scope>NUCLEOTIDE SEQUENCE [LARGE SCALE GENOMIC DNA]</scope>
    <source>
        <strain evidence="2 3">Alt2</strain>
    </source>
</reference>
<organism evidence="2 3">
    <name type="scientific">Streptomyces poriferorum</name>
    <dbReference type="NCBI Taxonomy" id="2798799"/>
    <lineage>
        <taxon>Bacteria</taxon>
        <taxon>Bacillati</taxon>
        <taxon>Actinomycetota</taxon>
        <taxon>Actinomycetes</taxon>
        <taxon>Kitasatosporales</taxon>
        <taxon>Streptomycetaceae</taxon>
        <taxon>Streptomyces</taxon>
    </lineage>
</organism>
<dbReference type="Proteomes" id="UP001235744">
    <property type="component" value="Chromosome"/>
</dbReference>
<evidence type="ECO:0000313" key="3">
    <source>
        <dbReference type="Proteomes" id="UP001235744"/>
    </source>
</evidence>
<name>A0ABY9IPP9_9ACTN</name>